<evidence type="ECO:0000256" key="2">
    <source>
        <dbReference type="ARBA" id="ARBA00016664"/>
    </source>
</evidence>
<dbReference type="SUPFAM" id="SSF54211">
    <property type="entry name" value="Ribosomal protein S5 domain 2-like"/>
    <property type="match status" value="2"/>
</dbReference>
<dbReference type="OrthoDB" id="9790411at2"/>
<accession>A0A5S3QKQ5</accession>
<evidence type="ECO:0000256" key="1">
    <source>
        <dbReference type="ARBA" id="ARBA00005047"/>
    </source>
</evidence>
<dbReference type="Gene3D" id="3.30.230.40">
    <property type="entry name" value="Imidazole glycerol phosphate dehydratase, domain 1"/>
    <property type="match status" value="2"/>
</dbReference>
<dbReference type="FunFam" id="3.30.230.40:FF:000003">
    <property type="entry name" value="Imidazoleglycerol-phosphate dehydratase HisB"/>
    <property type="match status" value="1"/>
</dbReference>
<dbReference type="NCBIfam" id="NF002114">
    <property type="entry name" value="PRK00951.2-4"/>
    <property type="match status" value="1"/>
</dbReference>
<comment type="catalytic activity">
    <reaction evidence="6 7">
        <text>D-erythro-1-(imidazol-4-yl)glycerol 3-phosphate = 3-(imidazol-4-yl)-2-oxopropyl phosphate + H2O</text>
        <dbReference type="Rhea" id="RHEA:11040"/>
        <dbReference type="ChEBI" id="CHEBI:15377"/>
        <dbReference type="ChEBI" id="CHEBI:57766"/>
        <dbReference type="ChEBI" id="CHEBI:58278"/>
        <dbReference type="EC" id="4.2.1.19"/>
    </reaction>
</comment>
<dbReference type="PANTHER" id="PTHR23133">
    <property type="entry name" value="IMIDAZOLEGLYCEROL-PHOSPHATE DEHYDRATASE HIS7"/>
    <property type="match status" value="1"/>
</dbReference>
<evidence type="ECO:0000256" key="4">
    <source>
        <dbReference type="ARBA" id="ARBA00023102"/>
    </source>
</evidence>
<sequence length="194" mass="21167">MRKQTMSRETAETKITAELSLDGTGTSDIATGVGFFDHMLILMTKHGLFDLHLSCDGDLEVDQHHTVEDTGIVLGQAFKQAIGDKAGINRYATVTTPMDEALNSVSVDISGRPYLVWHVDGLKDKVGAFDTELAEEFFRAFVNHAGITLHINLLYGSNSHHIIESIFKGFGRALDQATCLNNRMSGIPSTKGSL</sequence>
<dbReference type="InterPro" id="IPR020568">
    <property type="entry name" value="Ribosomal_Su5_D2-typ_SF"/>
</dbReference>
<dbReference type="NCBIfam" id="NF002109">
    <property type="entry name" value="PRK00951.1-5"/>
    <property type="match status" value="1"/>
</dbReference>
<dbReference type="InterPro" id="IPR038494">
    <property type="entry name" value="IGPD_sf"/>
</dbReference>
<dbReference type="GO" id="GO:0000105">
    <property type="term" value="P:L-histidine biosynthetic process"/>
    <property type="evidence" value="ECO:0007669"/>
    <property type="project" value="UniProtKB-UniRule"/>
</dbReference>
<evidence type="ECO:0000256" key="3">
    <source>
        <dbReference type="ARBA" id="ARBA00022605"/>
    </source>
</evidence>
<keyword evidence="4 6" id="KW-0368">Histidine biosynthesis</keyword>
<proteinExistence type="inferred from homology"/>
<dbReference type="PANTHER" id="PTHR23133:SF2">
    <property type="entry name" value="IMIDAZOLEGLYCEROL-PHOSPHATE DEHYDRATASE"/>
    <property type="match status" value="1"/>
</dbReference>
<dbReference type="PROSITE" id="PS00955">
    <property type="entry name" value="IGP_DEHYDRATASE_2"/>
    <property type="match status" value="1"/>
</dbReference>
<keyword evidence="6" id="KW-0963">Cytoplasm</keyword>
<dbReference type="UniPathway" id="UPA00031">
    <property type="reaction ID" value="UER00011"/>
</dbReference>
<evidence type="ECO:0000313" key="9">
    <source>
        <dbReference type="Proteomes" id="UP000306980"/>
    </source>
</evidence>
<dbReference type="InterPro" id="IPR000807">
    <property type="entry name" value="ImidazoleglycerolP_deHydtase"/>
</dbReference>
<evidence type="ECO:0000256" key="7">
    <source>
        <dbReference type="RuleBase" id="RU000599"/>
    </source>
</evidence>
<comment type="subcellular location">
    <subcellularLocation>
        <location evidence="6 7">Cytoplasm</location>
    </subcellularLocation>
</comment>
<evidence type="ECO:0000256" key="5">
    <source>
        <dbReference type="ARBA" id="ARBA00023239"/>
    </source>
</evidence>
<dbReference type="GO" id="GO:0004424">
    <property type="term" value="F:imidazoleglycerol-phosphate dehydratase activity"/>
    <property type="evidence" value="ECO:0007669"/>
    <property type="project" value="UniProtKB-UniRule"/>
</dbReference>
<dbReference type="CDD" id="cd07914">
    <property type="entry name" value="IGPD"/>
    <property type="match status" value="1"/>
</dbReference>
<dbReference type="AlphaFoldDB" id="A0A5S3QKQ5"/>
<dbReference type="EC" id="4.2.1.19" evidence="6 7"/>
<evidence type="ECO:0000256" key="6">
    <source>
        <dbReference type="HAMAP-Rule" id="MF_00076"/>
    </source>
</evidence>
<dbReference type="GO" id="GO:0005737">
    <property type="term" value="C:cytoplasm"/>
    <property type="evidence" value="ECO:0007669"/>
    <property type="project" value="UniProtKB-SubCell"/>
</dbReference>
<evidence type="ECO:0000313" key="8">
    <source>
        <dbReference type="EMBL" id="TMN22520.1"/>
    </source>
</evidence>
<dbReference type="InterPro" id="IPR020565">
    <property type="entry name" value="ImidazoleglycerP_deHydtase_CS"/>
</dbReference>
<dbReference type="FunFam" id="3.30.230.40:FF:000001">
    <property type="entry name" value="Imidazoleglycerol-phosphate dehydratase HisB"/>
    <property type="match status" value="1"/>
</dbReference>
<dbReference type="NCBIfam" id="NF002111">
    <property type="entry name" value="PRK00951.2-1"/>
    <property type="match status" value="1"/>
</dbReference>
<reference evidence="8 9" key="1">
    <citation type="submission" date="2019-05" db="EMBL/GenBank/DDBJ databases">
        <title>Genomic analysis of Lentibacillus sp. NKC220-2.</title>
        <authorList>
            <person name="Oh Y.J."/>
        </authorList>
    </citation>
    <scope>NUCLEOTIDE SEQUENCE [LARGE SCALE GENOMIC DNA]</scope>
    <source>
        <strain evidence="8 9">NKC220-2</strain>
    </source>
</reference>
<dbReference type="Proteomes" id="UP000306980">
    <property type="component" value="Unassembled WGS sequence"/>
</dbReference>
<comment type="similarity">
    <text evidence="6 7">Belongs to the imidazoleglycerol-phosphate dehydratase family.</text>
</comment>
<keyword evidence="5 6" id="KW-0456">Lyase</keyword>
<dbReference type="HAMAP" id="MF_00076">
    <property type="entry name" value="HisB"/>
    <property type="match status" value="1"/>
</dbReference>
<dbReference type="PROSITE" id="PS00954">
    <property type="entry name" value="IGP_DEHYDRATASE_1"/>
    <property type="match status" value="1"/>
</dbReference>
<dbReference type="EMBL" id="VCIA01000001">
    <property type="protein sequence ID" value="TMN22520.1"/>
    <property type="molecule type" value="Genomic_DNA"/>
</dbReference>
<dbReference type="RefSeq" id="WP_138603429.1">
    <property type="nucleotide sequence ID" value="NZ_VCIA01000001.1"/>
</dbReference>
<organism evidence="8 9">
    <name type="scientific">Lentibacillus cibarius</name>
    <dbReference type="NCBI Taxonomy" id="2583219"/>
    <lineage>
        <taxon>Bacteria</taxon>
        <taxon>Bacillati</taxon>
        <taxon>Bacillota</taxon>
        <taxon>Bacilli</taxon>
        <taxon>Bacillales</taxon>
        <taxon>Bacillaceae</taxon>
        <taxon>Lentibacillus</taxon>
    </lineage>
</organism>
<dbReference type="Pfam" id="PF00475">
    <property type="entry name" value="IGPD"/>
    <property type="match status" value="1"/>
</dbReference>
<comment type="caution">
    <text evidence="8">The sequence shown here is derived from an EMBL/GenBank/DDBJ whole genome shotgun (WGS) entry which is preliminary data.</text>
</comment>
<comment type="pathway">
    <text evidence="1 6 7">Amino-acid biosynthesis; L-histidine biosynthesis; L-histidine from 5-phospho-alpha-D-ribose 1-diphosphate: step 6/9.</text>
</comment>
<protein>
    <recommendedName>
        <fullName evidence="2 6">Imidazoleglycerol-phosphate dehydratase</fullName>
        <shortName evidence="6">IGPD</shortName>
        <ecNumber evidence="6 7">4.2.1.19</ecNumber>
    </recommendedName>
</protein>
<keyword evidence="3 6" id="KW-0028">Amino-acid biosynthesis</keyword>
<name>A0A5S3QKQ5_9BACI</name>
<gene>
    <name evidence="6 8" type="primary">hisB</name>
    <name evidence="8" type="ORF">FFL34_10640</name>
</gene>